<protein>
    <submittedName>
        <fullName evidence="4">Serine hydrolase-like protein 2</fullName>
    </submittedName>
</protein>
<name>C1BRQ1_CALRO</name>
<proteinExistence type="evidence at transcript level"/>
<comment type="similarity">
    <text evidence="1">Belongs to the AB hydrolase superfamily.</text>
</comment>
<evidence type="ECO:0000256" key="2">
    <source>
        <dbReference type="ARBA" id="ARBA00022801"/>
    </source>
</evidence>
<dbReference type="PANTHER" id="PTHR43798">
    <property type="entry name" value="MONOACYLGLYCEROL LIPASE"/>
    <property type="match status" value="1"/>
</dbReference>
<gene>
    <name evidence="4" type="primary">SEHL2</name>
</gene>
<evidence type="ECO:0000313" key="4">
    <source>
        <dbReference type="EMBL" id="ACO11704.1"/>
    </source>
</evidence>
<feature type="domain" description="AB hydrolase-1" evidence="3">
    <location>
        <begin position="58"/>
        <end position="308"/>
    </location>
</feature>
<dbReference type="InterPro" id="IPR000073">
    <property type="entry name" value="AB_hydrolase_1"/>
</dbReference>
<dbReference type="PANTHER" id="PTHR43798:SF14">
    <property type="entry name" value="SERINE HYDROLASE-LIKE PROTEIN DDB_G0286239"/>
    <property type="match status" value="1"/>
</dbReference>
<dbReference type="GO" id="GO:0016787">
    <property type="term" value="F:hydrolase activity"/>
    <property type="evidence" value="ECO:0007669"/>
    <property type="project" value="UniProtKB-KW"/>
</dbReference>
<evidence type="ECO:0000259" key="3">
    <source>
        <dbReference type="Pfam" id="PF00561"/>
    </source>
</evidence>
<sequence length="324" mass="36670">MISGVFNTGFLRLSCRRTRFSLRCLSQLMGEEFRAPVPWGQISGRKWGNPEGHPWIGLHGWLDNAGSFDQLAPLFPKGHVLYCIDYPGHGYSSPIPEGMMYHCLDGPAYLQRVAQHLKLSKYGLLGHSFGAFCMIHAGMDPEPISHLVSLDLVCPLTAEPEEYTQSGMKAIKSLLTIENQKDDISGKLYSREELLKRIQSSLQQYNQVSEDMSYICEILMKRGVRKSNCGQGFVANRDPRHLVSFLLRLNSTLCTTILKRINVPHLVVQADKSIFIKEKQTQLLLRTINRRFKSVEVHGNHHVHIENPEIVINAICDFLGKFPA</sequence>
<dbReference type="InterPro" id="IPR050266">
    <property type="entry name" value="AB_hydrolase_sf"/>
</dbReference>
<keyword evidence="2 4" id="KW-0378">Hydrolase</keyword>
<dbReference type="SUPFAM" id="SSF53474">
    <property type="entry name" value="alpha/beta-Hydrolases"/>
    <property type="match status" value="1"/>
</dbReference>
<dbReference type="EMBL" id="BT077280">
    <property type="protein sequence ID" value="ACO11704.1"/>
    <property type="molecule type" value="mRNA"/>
</dbReference>
<accession>C1BRQ1</accession>
<dbReference type="Pfam" id="PF00561">
    <property type="entry name" value="Abhydrolase_1"/>
    <property type="match status" value="1"/>
</dbReference>
<dbReference type="AlphaFoldDB" id="C1BRQ1"/>
<reference evidence="4" key="1">
    <citation type="submission" date="2009-03" db="EMBL/GenBank/DDBJ databases">
        <title>Caligus rogercresseyi ESTs and full-length cDNAs.</title>
        <authorList>
            <person name="Yasuike M."/>
            <person name="von Schalburg K."/>
            <person name="Cooper G."/>
            <person name="Leong J."/>
            <person name="Jones S.R.M."/>
            <person name="Koop B.F."/>
        </authorList>
    </citation>
    <scope>NUCLEOTIDE SEQUENCE</scope>
    <source>
        <tissue evidence="4">Whole tissue</tissue>
    </source>
</reference>
<organism evidence="4">
    <name type="scientific">Caligus rogercresseyi</name>
    <name type="common">Sea louse</name>
    <dbReference type="NCBI Taxonomy" id="217165"/>
    <lineage>
        <taxon>Eukaryota</taxon>
        <taxon>Metazoa</taxon>
        <taxon>Ecdysozoa</taxon>
        <taxon>Arthropoda</taxon>
        <taxon>Crustacea</taxon>
        <taxon>Multicrustacea</taxon>
        <taxon>Hexanauplia</taxon>
        <taxon>Copepoda</taxon>
        <taxon>Siphonostomatoida</taxon>
        <taxon>Caligidae</taxon>
        <taxon>Caligus</taxon>
    </lineage>
</organism>
<evidence type="ECO:0000256" key="1">
    <source>
        <dbReference type="ARBA" id="ARBA00008645"/>
    </source>
</evidence>
<dbReference type="InterPro" id="IPR029058">
    <property type="entry name" value="AB_hydrolase_fold"/>
</dbReference>
<dbReference type="GO" id="GO:0016020">
    <property type="term" value="C:membrane"/>
    <property type="evidence" value="ECO:0007669"/>
    <property type="project" value="TreeGrafter"/>
</dbReference>
<dbReference type="Gene3D" id="3.40.50.1820">
    <property type="entry name" value="alpha/beta hydrolase"/>
    <property type="match status" value="1"/>
</dbReference>